<keyword evidence="8" id="KW-1185">Reference proteome</keyword>
<feature type="signal peptide" evidence="5">
    <location>
        <begin position="1"/>
        <end position="21"/>
    </location>
</feature>
<evidence type="ECO:0000256" key="2">
    <source>
        <dbReference type="ARBA" id="ARBA00022448"/>
    </source>
</evidence>
<dbReference type="Proteomes" id="UP000318199">
    <property type="component" value="Unassembled WGS sequence"/>
</dbReference>
<sequence length="378" mass="40111">MKPSAIRRRLLAGLVAAPWVAATRAQDAVPWRIGQSIALSGPLGDLGQAMHQGAKACFAAVNAKGGIHGRPIELQVRDDGYDVPRALANAQAFLTDKDCFALFNCMGTPMIGAMLPKVLENGVPFFAPFTGALLARPPGARNVFNIRASYPDEAEQLVQHLATIGIKRIGIAYQNNAFGKEVLAGAQVAMEKHKLGGATTVTVENDGKDAAQAAAKLAAAAPEAVLVGLAGKPTLDFVKAIRAQRRGLPLYALSVMGPAATLRALGDDATGIAVSQVVPSPGNAVVPVVREFQQAWKAAGVELEPSHLALEGYINARVFCEVLRRAGRNASRAAFIDAGWQLRRYELGGFEVNFSEPGRNASRFVELTMVGRDGRFIR</sequence>
<dbReference type="RefSeq" id="WP_145896751.1">
    <property type="nucleotide sequence ID" value="NZ_VOBQ01000026.1"/>
</dbReference>
<evidence type="ECO:0000259" key="6">
    <source>
        <dbReference type="Pfam" id="PF13458"/>
    </source>
</evidence>
<dbReference type="SUPFAM" id="SSF53822">
    <property type="entry name" value="Periplasmic binding protein-like I"/>
    <property type="match status" value="1"/>
</dbReference>
<name>A0A562ZFB4_9BURK</name>
<dbReference type="AlphaFoldDB" id="A0A562ZFB4"/>
<evidence type="ECO:0000313" key="7">
    <source>
        <dbReference type="EMBL" id="TWO66135.1"/>
    </source>
</evidence>
<protein>
    <submittedName>
        <fullName evidence="7">ABC transporter substrate-binding protein</fullName>
    </submittedName>
</protein>
<evidence type="ECO:0000256" key="5">
    <source>
        <dbReference type="SAM" id="SignalP"/>
    </source>
</evidence>
<organism evidence="7 8">
    <name type="scientific">Caenimonas sedimenti</name>
    <dbReference type="NCBI Taxonomy" id="2596921"/>
    <lineage>
        <taxon>Bacteria</taxon>
        <taxon>Pseudomonadati</taxon>
        <taxon>Pseudomonadota</taxon>
        <taxon>Betaproteobacteria</taxon>
        <taxon>Burkholderiales</taxon>
        <taxon>Comamonadaceae</taxon>
        <taxon>Caenimonas</taxon>
    </lineage>
</organism>
<dbReference type="Pfam" id="PF13458">
    <property type="entry name" value="Peripla_BP_6"/>
    <property type="match status" value="1"/>
</dbReference>
<feature type="chain" id="PRO_5021958181" evidence="5">
    <location>
        <begin position="22"/>
        <end position="378"/>
    </location>
</feature>
<dbReference type="PRINTS" id="PR00337">
    <property type="entry name" value="LEUILEVALBP"/>
</dbReference>
<keyword evidence="4" id="KW-0029">Amino-acid transport</keyword>
<keyword evidence="3 5" id="KW-0732">Signal</keyword>
<feature type="domain" description="Leucine-binding protein" evidence="6">
    <location>
        <begin position="30"/>
        <end position="371"/>
    </location>
</feature>
<keyword evidence="2" id="KW-0813">Transport</keyword>
<reference evidence="7 8" key="1">
    <citation type="submission" date="2019-07" db="EMBL/GenBank/DDBJ databases">
        <title>Caenimonas sedimenti sp. nov., isolated from activated sludge.</title>
        <authorList>
            <person name="Xu J."/>
        </authorList>
    </citation>
    <scope>NUCLEOTIDE SEQUENCE [LARGE SCALE GENOMIC DNA]</scope>
    <source>
        <strain evidence="7 8">HX-9-20</strain>
    </source>
</reference>
<proteinExistence type="inferred from homology"/>
<dbReference type="OrthoDB" id="9777352at2"/>
<evidence type="ECO:0000256" key="4">
    <source>
        <dbReference type="ARBA" id="ARBA00022970"/>
    </source>
</evidence>
<dbReference type="InterPro" id="IPR028081">
    <property type="entry name" value="Leu-bd"/>
</dbReference>
<dbReference type="PANTHER" id="PTHR47235:SF1">
    <property type="entry name" value="BLR6548 PROTEIN"/>
    <property type="match status" value="1"/>
</dbReference>
<dbReference type="PANTHER" id="PTHR47235">
    <property type="entry name" value="BLR6548 PROTEIN"/>
    <property type="match status" value="1"/>
</dbReference>
<comment type="caution">
    <text evidence="7">The sequence shown here is derived from an EMBL/GenBank/DDBJ whole genome shotgun (WGS) entry which is preliminary data.</text>
</comment>
<dbReference type="Gene3D" id="3.40.50.2300">
    <property type="match status" value="2"/>
</dbReference>
<evidence type="ECO:0000256" key="1">
    <source>
        <dbReference type="ARBA" id="ARBA00010062"/>
    </source>
</evidence>
<evidence type="ECO:0000313" key="8">
    <source>
        <dbReference type="Proteomes" id="UP000318199"/>
    </source>
</evidence>
<dbReference type="CDD" id="cd06326">
    <property type="entry name" value="PBP1_ABC_ligand_binding-like"/>
    <property type="match status" value="1"/>
</dbReference>
<accession>A0A562ZFB4</accession>
<comment type="similarity">
    <text evidence="1">Belongs to the leucine-binding protein family.</text>
</comment>
<evidence type="ECO:0000256" key="3">
    <source>
        <dbReference type="ARBA" id="ARBA00022729"/>
    </source>
</evidence>
<gene>
    <name evidence="7" type="ORF">FN976_26680</name>
</gene>
<dbReference type="GO" id="GO:0006865">
    <property type="term" value="P:amino acid transport"/>
    <property type="evidence" value="ECO:0007669"/>
    <property type="project" value="UniProtKB-KW"/>
</dbReference>
<dbReference type="InterPro" id="IPR028082">
    <property type="entry name" value="Peripla_BP_I"/>
</dbReference>
<dbReference type="InterPro" id="IPR000709">
    <property type="entry name" value="Leu_Ile_Val-bd"/>
</dbReference>
<dbReference type="EMBL" id="VOBQ01000026">
    <property type="protein sequence ID" value="TWO66135.1"/>
    <property type="molecule type" value="Genomic_DNA"/>
</dbReference>